<organism evidence="1 2">
    <name type="scientific">Cochliobolus sativus</name>
    <name type="common">Common root rot and spot blotch fungus</name>
    <name type="synonym">Bipolaris sorokiniana</name>
    <dbReference type="NCBI Taxonomy" id="45130"/>
    <lineage>
        <taxon>Eukaryota</taxon>
        <taxon>Fungi</taxon>
        <taxon>Dikarya</taxon>
        <taxon>Ascomycota</taxon>
        <taxon>Pezizomycotina</taxon>
        <taxon>Dothideomycetes</taxon>
        <taxon>Pleosporomycetidae</taxon>
        <taxon>Pleosporales</taxon>
        <taxon>Pleosporineae</taxon>
        <taxon>Pleosporaceae</taxon>
        <taxon>Bipolaris</taxon>
    </lineage>
</organism>
<dbReference type="AlphaFoldDB" id="A0A8H5ZI16"/>
<evidence type="ECO:0000313" key="1">
    <source>
        <dbReference type="EMBL" id="KAF5849174.1"/>
    </source>
</evidence>
<dbReference type="EMBL" id="WNKQ01000009">
    <property type="protein sequence ID" value="KAF5849174.1"/>
    <property type="molecule type" value="Genomic_DNA"/>
</dbReference>
<proteinExistence type="predicted"/>
<name>A0A8H5ZI16_COCSA</name>
<reference evidence="1" key="1">
    <citation type="submission" date="2019-11" db="EMBL/GenBank/DDBJ databases">
        <title>Bipolaris sorokiniana Genome sequencing.</title>
        <authorList>
            <person name="Wang H."/>
        </authorList>
    </citation>
    <scope>NUCLEOTIDE SEQUENCE</scope>
</reference>
<accession>A0A8H5ZI16</accession>
<sequence length="200" mass="21817">MTSRRVVLHLGQRVGQWVACKRACLCFVKTAQWLRKAGTAGGACWIRDDAKAQVEALGLHGMPSPWSTRTPIRADRLGRRDSQDLSKPHVPEDDRFVPKVPAVHNASPKTPMAGVFGEISAGVDLHVGIEGFSLPPVAPAKTWHGMAGAGCKASILRNGNVHSIIDWTHAHAQDFCVFEPAVDWPCAVPMQMQMQMQVPE</sequence>
<protein>
    <submittedName>
        <fullName evidence="1">Uncharacterized protein</fullName>
    </submittedName>
</protein>
<dbReference type="Proteomes" id="UP000624244">
    <property type="component" value="Unassembled WGS sequence"/>
</dbReference>
<comment type="caution">
    <text evidence="1">The sequence shown here is derived from an EMBL/GenBank/DDBJ whole genome shotgun (WGS) entry which is preliminary data.</text>
</comment>
<evidence type="ECO:0000313" key="2">
    <source>
        <dbReference type="Proteomes" id="UP000624244"/>
    </source>
</evidence>
<gene>
    <name evidence="1" type="ORF">GGP41_006056</name>
</gene>